<name>A0ABM1I8K2_POLDO</name>
<keyword evidence="3" id="KW-1185">Reference proteome</keyword>
<dbReference type="RefSeq" id="XP_015176542.1">
    <property type="nucleotide sequence ID" value="XM_015321056.1"/>
</dbReference>
<dbReference type="GeneID" id="107066435"/>
<keyword evidence="2" id="KW-1133">Transmembrane helix</keyword>
<keyword evidence="2" id="KW-0472">Membrane</keyword>
<feature type="compositionally biased region" description="Basic residues" evidence="1">
    <location>
        <begin position="565"/>
        <end position="579"/>
    </location>
</feature>
<evidence type="ECO:0000313" key="3">
    <source>
        <dbReference type="Proteomes" id="UP000694924"/>
    </source>
</evidence>
<proteinExistence type="predicted"/>
<evidence type="ECO:0000256" key="2">
    <source>
        <dbReference type="SAM" id="Phobius"/>
    </source>
</evidence>
<gene>
    <name evidence="4 5" type="primary">LOC107066435</name>
</gene>
<feature type="region of interest" description="Disordered" evidence="1">
    <location>
        <begin position="151"/>
        <end position="184"/>
    </location>
</feature>
<accession>A0ABM1I8K2</accession>
<feature type="compositionally biased region" description="Polar residues" evidence="1">
    <location>
        <begin position="162"/>
        <end position="174"/>
    </location>
</feature>
<reference evidence="4 5" key="1">
    <citation type="submission" date="2025-05" db="UniProtKB">
        <authorList>
            <consortium name="RefSeq"/>
        </authorList>
    </citation>
    <scope>IDENTIFICATION</scope>
    <source>
        <tissue evidence="4 5">Whole body</tissue>
    </source>
</reference>
<feature type="region of interest" description="Disordered" evidence="1">
    <location>
        <begin position="1"/>
        <end position="27"/>
    </location>
</feature>
<sequence length="587" mass="63982">MEELETLESTECPECPGPPPEFRLPPPPRPPFLTEGTFCSEAPLAELEDCVAIPMIDASYHTNPSLQSTALIITCGVVLLLMAAIVSVVFWKHKRKVQNLLPCKSAAGAAAAAAAAAASGRTRVLPDCQSHGGSVGNTSTNAAAVLYEDLPDTMGGGTTGTHSSQLHNHLTPSQQHHHHHHHPIGQAPTIEMLDVKESNRGVFVCSSPGPDPYTSQDLYNPVYEELSNGDHPETDEESELNARNRLNHHHHHHCHHRRASTSKAGSEDEFAEDELSVGEPSEARMLTSNGPAWGTCPAGNRQPRERRGRSPRSLDRRKRDKSHDVGEFHEGMLLDALLQLYPSVAGSVAGSRTNSSQRQQQSVPSVAHRLPYFVPPMPATQALRLEENPYESVPVLGPLHRYSSQTRNNKERLRKSNDKYKYMSASRDGSVGGGGGGVGVGVSVANVTNNTVGNNGGNNTGNNQYNTNYYGIQNQETTTPVYTQVGGDNYSSDTYSQPTDRLYVNNDDNKYTQPVYYATRDNDQMSSGRLYQGQPDSSFGSDSGYSHHTSGTTGTTGTRGSNSRTNHRKDKHRNSHHSHHSNDYIVS</sequence>
<organism evidence="3 4">
    <name type="scientific">Polistes dominula</name>
    <name type="common">European paper wasp</name>
    <name type="synonym">Vespa dominula</name>
    <dbReference type="NCBI Taxonomy" id="743375"/>
    <lineage>
        <taxon>Eukaryota</taxon>
        <taxon>Metazoa</taxon>
        <taxon>Ecdysozoa</taxon>
        <taxon>Arthropoda</taxon>
        <taxon>Hexapoda</taxon>
        <taxon>Insecta</taxon>
        <taxon>Pterygota</taxon>
        <taxon>Neoptera</taxon>
        <taxon>Endopterygota</taxon>
        <taxon>Hymenoptera</taxon>
        <taxon>Apocrita</taxon>
        <taxon>Aculeata</taxon>
        <taxon>Vespoidea</taxon>
        <taxon>Vespidae</taxon>
        <taxon>Polistinae</taxon>
        <taxon>Polistini</taxon>
        <taxon>Polistes</taxon>
    </lineage>
</organism>
<feature type="compositionally biased region" description="Low complexity" evidence="1">
    <location>
        <begin position="540"/>
        <end position="564"/>
    </location>
</feature>
<feature type="compositionally biased region" description="Basic residues" evidence="1">
    <location>
        <begin position="248"/>
        <end position="260"/>
    </location>
</feature>
<evidence type="ECO:0000256" key="1">
    <source>
        <dbReference type="SAM" id="MobiDB-lite"/>
    </source>
</evidence>
<protein>
    <submittedName>
        <fullName evidence="4 5">Uncharacterized protein LOC107066435 isoform X1</fullName>
    </submittedName>
</protein>
<keyword evidence="2" id="KW-0812">Transmembrane</keyword>
<feature type="region of interest" description="Disordered" evidence="1">
    <location>
        <begin position="484"/>
        <end position="587"/>
    </location>
</feature>
<dbReference type="RefSeq" id="XP_015176539.1">
    <property type="nucleotide sequence ID" value="XM_015321053.1"/>
</dbReference>
<evidence type="ECO:0000313" key="4">
    <source>
        <dbReference type="RefSeq" id="XP_015176539.1"/>
    </source>
</evidence>
<feature type="compositionally biased region" description="Basic residues" evidence="1">
    <location>
        <begin position="304"/>
        <end position="320"/>
    </location>
</feature>
<feature type="compositionally biased region" description="Polar residues" evidence="1">
    <location>
        <begin position="524"/>
        <end position="539"/>
    </location>
</feature>
<feature type="compositionally biased region" description="Acidic residues" evidence="1">
    <location>
        <begin position="267"/>
        <end position="276"/>
    </location>
</feature>
<feature type="region of interest" description="Disordered" evidence="1">
    <location>
        <begin position="248"/>
        <end position="326"/>
    </location>
</feature>
<feature type="compositionally biased region" description="Polar residues" evidence="1">
    <location>
        <begin position="489"/>
        <end position="499"/>
    </location>
</feature>
<feature type="transmembrane region" description="Helical" evidence="2">
    <location>
        <begin position="70"/>
        <end position="91"/>
    </location>
</feature>
<feature type="compositionally biased region" description="Pro residues" evidence="1">
    <location>
        <begin position="15"/>
        <end position="27"/>
    </location>
</feature>
<dbReference type="Proteomes" id="UP000694924">
    <property type="component" value="Unplaced"/>
</dbReference>
<evidence type="ECO:0000313" key="5">
    <source>
        <dbReference type="RefSeq" id="XP_015176542.1"/>
    </source>
</evidence>